<evidence type="ECO:0000256" key="4">
    <source>
        <dbReference type="ARBA" id="ARBA00023014"/>
    </source>
</evidence>
<dbReference type="Gene3D" id="3.40.50.360">
    <property type="match status" value="1"/>
</dbReference>
<dbReference type="EMBL" id="AECZ01000013">
    <property type="protein sequence ID" value="EFL51024.1"/>
    <property type="molecule type" value="Genomic_DNA"/>
</dbReference>
<dbReference type="InterPro" id="IPR017900">
    <property type="entry name" value="4Fe4S_Fe_S_CS"/>
</dbReference>
<dbReference type="Proteomes" id="UP000006250">
    <property type="component" value="Unassembled WGS sequence"/>
</dbReference>
<dbReference type="Pfam" id="PF00037">
    <property type="entry name" value="Fer4"/>
    <property type="match status" value="1"/>
</dbReference>
<dbReference type="PANTHER" id="PTHR24960">
    <property type="entry name" value="PHOTOSYSTEM I IRON-SULFUR CENTER-RELATED"/>
    <property type="match status" value="1"/>
</dbReference>
<dbReference type="eggNOG" id="COG2221">
    <property type="taxonomic scope" value="Bacteria"/>
</dbReference>
<dbReference type="PROSITE" id="PS00198">
    <property type="entry name" value="4FE4S_FER_1"/>
    <property type="match status" value="1"/>
</dbReference>
<dbReference type="SUPFAM" id="SSF54862">
    <property type="entry name" value="4Fe-4S ferredoxins"/>
    <property type="match status" value="1"/>
</dbReference>
<protein>
    <submittedName>
        <fullName evidence="6">4Fe-4S ferredoxin iron-sulfur binding domain protein</fullName>
    </submittedName>
</protein>
<evidence type="ECO:0000256" key="2">
    <source>
        <dbReference type="ARBA" id="ARBA00022723"/>
    </source>
</evidence>
<evidence type="ECO:0000313" key="7">
    <source>
        <dbReference type="Proteomes" id="UP000006250"/>
    </source>
</evidence>
<dbReference type="GO" id="GO:0051539">
    <property type="term" value="F:4 iron, 4 sulfur cluster binding"/>
    <property type="evidence" value="ECO:0007669"/>
    <property type="project" value="UniProtKB-KW"/>
</dbReference>
<dbReference type="InterPro" id="IPR050157">
    <property type="entry name" value="PSI_iron-sulfur_center"/>
</dbReference>
<feature type="domain" description="4Fe-4S ferredoxin-type" evidence="5">
    <location>
        <begin position="185"/>
        <end position="214"/>
    </location>
</feature>
<comment type="caution">
    <text evidence="6">The sequence shown here is derived from an EMBL/GenBank/DDBJ whole genome shotgun (WGS) entry which is preliminary data.</text>
</comment>
<dbReference type="InterPro" id="IPR029039">
    <property type="entry name" value="Flavoprotein-like_sf"/>
</dbReference>
<dbReference type="PANTHER" id="PTHR24960:SF80">
    <property type="entry name" value="FERREDOXIN"/>
    <property type="match status" value="1"/>
</dbReference>
<dbReference type="PROSITE" id="PS51379">
    <property type="entry name" value="4FE4S_FER_2"/>
    <property type="match status" value="2"/>
</dbReference>
<dbReference type="STRING" id="596151.DesfrDRAFT_2183"/>
<proteinExistence type="predicted"/>
<name>E1JX59_SOLFR</name>
<dbReference type="AlphaFoldDB" id="E1JX59"/>
<evidence type="ECO:0000259" key="5">
    <source>
        <dbReference type="PROSITE" id="PS51379"/>
    </source>
</evidence>
<accession>E1JX59</accession>
<keyword evidence="2" id="KW-0479">Metal-binding</keyword>
<keyword evidence="7" id="KW-1185">Reference proteome</keyword>
<evidence type="ECO:0000256" key="1">
    <source>
        <dbReference type="ARBA" id="ARBA00022485"/>
    </source>
</evidence>
<keyword evidence="3" id="KW-0408">Iron</keyword>
<keyword evidence="4" id="KW-0411">Iron-sulfur</keyword>
<dbReference type="OrthoDB" id="9798098at2"/>
<dbReference type="Gene3D" id="3.30.70.20">
    <property type="match status" value="1"/>
</dbReference>
<reference evidence="6 7" key="1">
    <citation type="submission" date="2010-08" db="EMBL/GenBank/DDBJ databases">
        <title>The draft genome of Desulfovibrio fructosovorans JJ.</title>
        <authorList>
            <consortium name="US DOE Joint Genome Institute (JGI-PGF)"/>
            <person name="Lucas S."/>
            <person name="Copeland A."/>
            <person name="Lapidus A."/>
            <person name="Cheng J.-F."/>
            <person name="Bruce D."/>
            <person name="Goodwin L."/>
            <person name="Pitluck S."/>
            <person name="Land M.L."/>
            <person name="Hauser L."/>
            <person name="Chang Y.-J."/>
            <person name="Jeffries C."/>
            <person name="Wall J.D."/>
            <person name="Stahl D.A."/>
            <person name="Arkin A.P."/>
            <person name="Dehal P."/>
            <person name="Stolyar S.M."/>
            <person name="Hazen T.C."/>
            <person name="Woyke T.J."/>
        </authorList>
    </citation>
    <scope>NUCLEOTIDE SEQUENCE [LARGE SCALE GENOMIC DNA]</scope>
    <source>
        <strain evidence="6 7">JJ</strain>
    </source>
</reference>
<dbReference type="InterPro" id="IPR017896">
    <property type="entry name" value="4Fe4S_Fe-S-bd"/>
</dbReference>
<dbReference type="SUPFAM" id="SSF52218">
    <property type="entry name" value="Flavoproteins"/>
    <property type="match status" value="1"/>
</dbReference>
<keyword evidence="1" id="KW-0004">4Fe-4S</keyword>
<evidence type="ECO:0000313" key="6">
    <source>
        <dbReference type="EMBL" id="EFL51024.1"/>
    </source>
</evidence>
<sequence length="266" mass="27655">MRIDAAKFFSFSPTGTTQKVLEGIAQGLGWPEAERVDLTRPKAQAQGVCDSGVLTVIGAPVYAGRLPAEAVRRLRPLRGKGGPAVLFVVYGNRAYEDALLELSNLAVELGFFPIGAGAFIGEHSFSTPATPVAVGRPDAADLRLAREFGQAVAAKLAAAPGTAAMDPLIVPGNMPYRDGATTGGLAPETVADECERCGQCVTACPVGCVHLEDSGVVTDKAACIRCCACVKGCPTGARVMTDASIQAIATRLATNCKDRKAPEYFV</sequence>
<organism evidence="6 7">
    <name type="scientific">Solidesulfovibrio fructosivorans JJ]</name>
    <dbReference type="NCBI Taxonomy" id="596151"/>
    <lineage>
        <taxon>Bacteria</taxon>
        <taxon>Pseudomonadati</taxon>
        <taxon>Thermodesulfobacteriota</taxon>
        <taxon>Desulfovibrionia</taxon>
        <taxon>Desulfovibrionales</taxon>
        <taxon>Desulfovibrionaceae</taxon>
        <taxon>Solidesulfovibrio</taxon>
    </lineage>
</organism>
<dbReference type="GO" id="GO:0046872">
    <property type="term" value="F:metal ion binding"/>
    <property type="evidence" value="ECO:0007669"/>
    <property type="project" value="UniProtKB-KW"/>
</dbReference>
<feature type="domain" description="4Fe-4S ferredoxin-type" evidence="5">
    <location>
        <begin position="216"/>
        <end position="243"/>
    </location>
</feature>
<dbReference type="RefSeq" id="WP_005993793.1">
    <property type="nucleotide sequence ID" value="NZ_AECZ01000013.1"/>
</dbReference>
<evidence type="ECO:0000256" key="3">
    <source>
        <dbReference type="ARBA" id="ARBA00023004"/>
    </source>
</evidence>
<gene>
    <name evidence="6" type="ORF">DesfrDRAFT_2183</name>
</gene>